<dbReference type="RefSeq" id="WP_065016560.1">
    <property type="nucleotide sequence ID" value="NZ_LZKJ01000200.1"/>
</dbReference>
<accession>A0A1A2YQJ2</accession>
<proteinExistence type="inferred from homology"/>
<dbReference type="InterPro" id="IPR014729">
    <property type="entry name" value="Rossmann-like_a/b/a_fold"/>
</dbReference>
<sequence length="270" mass="29151">MNASENQAAVIVGIDGSQASIHAAQWAVDEALDRGIPLRLLAAIKATHPSNEDYYRDLKHAEASLRAAEAVVEATGLPVKVETEIHRGQPAAILVSESRDADLLCVGSVGIGRYSRALLGSTATDVAEQAHCPVAVIRSQPDQSRKQINWVVVAVANNANDTVVDQAMSEAQLRRLPVLAIGATRQGMTDTASDDLDNRLKPWRRWYPDVHVYPVATGADVARFLHDNDESWAPLAVIGSDDAGRLAEIIGSHPHPVFRRSEASVLIVRQ</sequence>
<dbReference type="OrthoDB" id="4614783at2"/>
<evidence type="ECO:0000313" key="4">
    <source>
        <dbReference type="Proteomes" id="UP000093592"/>
    </source>
</evidence>
<dbReference type="Pfam" id="PF00582">
    <property type="entry name" value="Usp"/>
    <property type="match status" value="1"/>
</dbReference>
<dbReference type="InterPro" id="IPR006016">
    <property type="entry name" value="UspA"/>
</dbReference>
<organism evidence="3 4">
    <name type="scientific">Mycobacterium kyorinense</name>
    <dbReference type="NCBI Taxonomy" id="487514"/>
    <lineage>
        <taxon>Bacteria</taxon>
        <taxon>Bacillati</taxon>
        <taxon>Actinomycetota</taxon>
        <taxon>Actinomycetes</taxon>
        <taxon>Mycobacteriales</taxon>
        <taxon>Mycobacteriaceae</taxon>
        <taxon>Mycobacterium</taxon>
    </lineage>
</organism>
<evidence type="ECO:0000313" key="3">
    <source>
        <dbReference type="EMBL" id="OBI40270.1"/>
    </source>
</evidence>
<dbReference type="PANTHER" id="PTHR46268:SF6">
    <property type="entry name" value="UNIVERSAL STRESS PROTEIN UP12"/>
    <property type="match status" value="1"/>
</dbReference>
<protein>
    <submittedName>
        <fullName evidence="3">Universal stress protein</fullName>
    </submittedName>
</protein>
<dbReference type="PANTHER" id="PTHR46268">
    <property type="entry name" value="STRESS RESPONSE PROTEIN NHAX"/>
    <property type="match status" value="1"/>
</dbReference>
<evidence type="ECO:0000259" key="2">
    <source>
        <dbReference type="Pfam" id="PF00582"/>
    </source>
</evidence>
<dbReference type="Proteomes" id="UP000093592">
    <property type="component" value="Unassembled WGS sequence"/>
</dbReference>
<feature type="domain" description="UspA" evidence="2">
    <location>
        <begin position="10"/>
        <end position="138"/>
    </location>
</feature>
<comment type="caution">
    <text evidence="3">The sequence shown here is derived from an EMBL/GenBank/DDBJ whole genome shotgun (WGS) entry which is preliminary data.</text>
</comment>
<dbReference type="SUPFAM" id="SSF52402">
    <property type="entry name" value="Adenine nucleotide alpha hydrolases-like"/>
    <property type="match status" value="2"/>
</dbReference>
<dbReference type="PRINTS" id="PR01438">
    <property type="entry name" value="UNVRSLSTRESS"/>
</dbReference>
<name>A0A1A2YQJ2_9MYCO</name>
<evidence type="ECO:0000256" key="1">
    <source>
        <dbReference type="ARBA" id="ARBA00008791"/>
    </source>
</evidence>
<dbReference type="InterPro" id="IPR006015">
    <property type="entry name" value="Universal_stress_UspA"/>
</dbReference>
<gene>
    <name evidence="3" type="ORF">A5707_10150</name>
</gene>
<dbReference type="EMBL" id="LZKJ01000200">
    <property type="protein sequence ID" value="OBI40270.1"/>
    <property type="molecule type" value="Genomic_DNA"/>
</dbReference>
<dbReference type="AlphaFoldDB" id="A0A1A2YQJ2"/>
<dbReference type="Gene3D" id="3.40.50.620">
    <property type="entry name" value="HUPs"/>
    <property type="match status" value="2"/>
</dbReference>
<comment type="similarity">
    <text evidence="1">Belongs to the universal stress protein A family.</text>
</comment>
<reference evidence="4" key="1">
    <citation type="submission" date="2016-06" db="EMBL/GenBank/DDBJ databases">
        <authorList>
            <person name="Sutton G."/>
            <person name="Brinkac L."/>
            <person name="Sanka R."/>
            <person name="Adams M."/>
            <person name="Lau E."/>
            <person name="Sam S."/>
            <person name="Sreng N."/>
            <person name="Him V."/>
            <person name="Kerleguer A."/>
            <person name="Cheng S."/>
        </authorList>
    </citation>
    <scope>NUCLEOTIDE SEQUENCE [LARGE SCALE GENOMIC DNA]</scope>
    <source>
        <strain evidence="4">E861</strain>
    </source>
</reference>